<name>A0A815ECW9_ADIRI</name>
<evidence type="ECO:0000256" key="1">
    <source>
        <dbReference type="ARBA" id="ARBA00022729"/>
    </source>
</evidence>
<comment type="caution">
    <text evidence="3">The sequence shown here is derived from an EMBL/GenBank/DDBJ whole genome shotgun (WGS) entry which is preliminary data.</text>
</comment>
<accession>A0A815ECW9</accession>
<keyword evidence="2" id="KW-0812">Transmembrane</keyword>
<dbReference type="EMBL" id="CAJNOR010002550">
    <property type="protein sequence ID" value="CAF1309739.1"/>
    <property type="molecule type" value="Genomic_DNA"/>
</dbReference>
<feature type="transmembrane region" description="Helical" evidence="2">
    <location>
        <begin position="1411"/>
        <end position="1435"/>
    </location>
</feature>
<evidence type="ECO:0000313" key="4">
    <source>
        <dbReference type="Proteomes" id="UP000663828"/>
    </source>
</evidence>
<dbReference type="SUPFAM" id="SSF69318">
    <property type="entry name" value="Integrin alpha N-terminal domain"/>
    <property type="match status" value="1"/>
</dbReference>
<feature type="transmembrane region" description="Helical" evidence="2">
    <location>
        <begin position="896"/>
        <end position="922"/>
    </location>
</feature>
<dbReference type="InterPro" id="IPR013517">
    <property type="entry name" value="FG-GAP"/>
</dbReference>
<proteinExistence type="predicted"/>
<keyword evidence="4" id="KW-1185">Reference proteome</keyword>
<organism evidence="3 4">
    <name type="scientific">Adineta ricciae</name>
    <name type="common">Rotifer</name>
    <dbReference type="NCBI Taxonomy" id="249248"/>
    <lineage>
        <taxon>Eukaryota</taxon>
        <taxon>Metazoa</taxon>
        <taxon>Spiralia</taxon>
        <taxon>Gnathifera</taxon>
        <taxon>Rotifera</taxon>
        <taxon>Eurotatoria</taxon>
        <taxon>Bdelloidea</taxon>
        <taxon>Adinetida</taxon>
        <taxon>Adinetidae</taxon>
        <taxon>Adineta</taxon>
    </lineage>
</organism>
<feature type="transmembrane region" description="Helical" evidence="2">
    <location>
        <begin position="1333"/>
        <end position="1353"/>
    </location>
</feature>
<reference evidence="3" key="1">
    <citation type="submission" date="2021-02" db="EMBL/GenBank/DDBJ databases">
        <authorList>
            <person name="Nowell W R."/>
        </authorList>
    </citation>
    <scope>NUCLEOTIDE SEQUENCE</scope>
</reference>
<evidence type="ECO:0000313" key="3">
    <source>
        <dbReference type="EMBL" id="CAF1309739.1"/>
    </source>
</evidence>
<keyword evidence="2" id="KW-0472">Membrane</keyword>
<feature type="transmembrane region" description="Helical" evidence="2">
    <location>
        <begin position="992"/>
        <end position="1010"/>
    </location>
</feature>
<protein>
    <submittedName>
        <fullName evidence="3">Uncharacterized protein</fullName>
    </submittedName>
</protein>
<keyword evidence="2" id="KW-1133">Transmembrane helix</keyword>
<feature type="transmembrane region" description="Helical" evidence="2">
    <location>
        <begin position="533"/>
        <end position="550"/>
    </location>
</feature>
<feature type="transmembrane region" description="Helical" evidence="2">
    <location>
        <begin position="57"/>
        <end position="75"/>
    </location>
</feature>
<dbReference type="Proteomes" id="UP000663828">
    <property type="component" value="Unassembled WGS sequence"/>
</dbReference>
<sequence>MQKSTLEKMADEFGSNKRFESSTFNFKKDLKNVVAEPISSLAEQTQNYASQYRMAQMINVLLTVIIFIFILGFIFELKFDLIKFCIGSDGSRWDPITVYIITFVTIITPQTELITVSNIDESLFNKLYHKHANSLSCLCSTTAVPYANFTTHTISFHPICSSVYVREEWIKALYLSHSSTFLVMDFRTSASSQFELLAALCQISQNTVAQSMSEFDNKQFITVELLTEDKVHSQVMAYVNFMRTNIPTEVTTPLEYLQIITQSNRMITALNTNIHVQIDYDDSDESVYSLEPQTTYYFDDNVITIASLFNSGCSIKNSIAPADFYPIMSDYQRVRNHIIWPKNPPYWEPVATSIVDGFFGGCNPLDALLASTFNCLYNVSCLKNFIDYFPGLNQTNFNWSDGLPASSRRDISLKSLLNDLLIEEWSPVISYSKYFISCGTTVCTYNRINKMNISYTITFLLGFLGSVTILLRLLSPLLIKMFSKLRYCSFHHSIHFVRNIPKLFMILKQLNMFKSINNQTPFDIHKQRITTRIYLILLTSAIFILLSFTLSRVQIETKVLTNPSIEKFEYLQSLHSDSLKCPCTSIVIPYKKLMISSPTLHQVCSSDFMSQHWIRLMGFSDDISGIRLAWRGFSVRHFRLLFTLCQLANSSVNDALQRFATQSFITLNAISKDDFNIQTNITFYQFIQLFIINFDLLVNLGQLFTQIDQPYTIGDNAKFIDRPLRNKTNDEHILPLPLHLTGVKTIKTSSVDCICATDPDCQTPVADPVDRYNSVPTDNYYDVPGAVMGCFVLDSLLRSTLECYYSESCLAVHYKYINYSFLLYDTGFSYFKARLLVHDPIGSRFLPNTTLDKIVKELMVEQWHTSFLFDHYYNSCAPIKCMYPEEISANTYVETMVIMISSIGGLIAAFRLISTLLVTIYFRLFKNGNDQSQKNHNHVHLSSFERIRMKSRMVFKKLHILLINLNIFPLRTFGRHFDQRKAMYFGKLTTRLYIVLMLISITILTFYNGIKPRTLINIFENPTHNIYERLLITHGDTLQCPCSVISLTYRQFVNIQPVFHPVCTSPFISDEWRRNITTNLVPDLSVYSNRDYRRFLSSHLQFLSQLCYRSMKSVNNSIDHFLSSYFVSKLLLPNNKLQAEINLFINQNKLNTPVSFMRYFSLIRSVNHGNAIVSAYESNYIFVNPWINESKSVAITKAISYDGNCSCALNLNCTIQAEFVQNNSDENIKIKGLKMGCTPTEAYLASTLECFYDSDCIHLMLENINNTNSFIDVNTHSSLRMNNSRFLMNTTILNLINDLFIENWLTTIDYSTYFNQCLPTSCSYTYTQKLNSFYTLTIILGLFGGLSFVLKWICPKIILLVLKLDQYNKKRNNIISIATVTTENSMAISNASGSQMIPTNSSSLRPSTTSIHYYFLFGIILFIFLIAIAIVLTILMNRQINSFHTITSMLTTSTPRMTTNDPNISTATTVSASLALLCPLTFQQLALFTIGSIERLSSIGTGDFNNDTYLDLAVVGARGSVNYLFIALGNNNGTFHIQTTYTIEERVDTIPLIVADLNNDDRVDIGVFLARSIRQIGTYISNGDGTFQSLATFPISPSNKPHFGFTVGYFNNDDYLDVVVFDRGLSIIYGSSNGIVNAVELIITNSISIPSFIGSGDFNNDHQMDLGILDDLHDELQIVLNNGDGDFQQSILLSFDPFSSPNSFAVGNFNNDHHLDLVVANHRKHNIVILLGNNNGTFEKQIVLSTGSYSGPYLVLVDDFNNDNRSDIAVTLSNLHAIGFWVGLGDGTFLPQITFSTGTRSIPKEFVKGDLNNDGKLDVVILDTRSPNLVILMNTCSC</sequence>
<dbReference type="PANTHER" id="PTHR46580">
    <property type="entry name" value="SENSOR KINASE-RELATED"/>
    <property type="match status" value="1"/>
</dbReference>
<dbReference type="InterPro" id="IPR028994">
    <property type="entry name" value="Integrin_alpha_N"/>
</dbReference>
<evidence type="ECO:0000256" key="2">
    <source>
        <dbReference type="SAM" id="Phobius"/>
    </source>
</evidence>
<dbReference type="Pfam" id="PF13517">
    <property type="entry name" value="FG-GAP_3"/>
    <property type="match status" value="3"/>
</dbReference>
<feature type="transmembrane region" description="Helical" evidence="2">
    <location>
        <begin position="453"/>
        <end position="474"/>
    </location>
</feature>
<dbReference type="Gene3D" id="2.130.10.130">
    <property type="entry name" value="Integrin alpha, N-terminal"/>
    <property type="match status" value="2"/>
</dbReference>
<keyword evidence="1" id="KW-0732">Signal</keyword>
<gene>
    <name evidence="3" type="ORF">XAT740_LOCUS29317</name>
</gene>